<keyword evidence="3" id="KW-1185">Reference proteome</keyword>
<dbReference type="Proteomes" id="UP001497392">
    <property type="component" value="Unassembled WGS sequence"/>
</dbReference>
<feature type="compositionally biased region" description="Polar residues" evidence="1">
    <location>
        <begin position="126"/>
        <end position="141"/>
    </location>
</feature>
<accession>A0ABP1FYM4</accession>
<reference evidence="2 3" key="1">
    <citation type="submission" date="2024-06" db="EMBL/GenBank/DDBJ databases">
        <authorList>
            <person name="Kraege A."/>
            <person name="Thomma B."/>
        </authorList>
    </citation>
    <scope>NUCLEOTIDE SEQUENCE [LARGE SCALE GENOMIC DNA]</scope>
</reference>
<organism evidence="2 3">
    <name type="scientific">Coccomyxa viridis</name>
    <dbReference type="NCBI Taxonomy" id="1274662"/>
    <lineage>
        <taxon>Eukaryota</taxon>
        <taxon>Viridiplantae</taxon>
        <taxon>Chlorophyta</taxon>
        <taxon>core chlorophytes</taxon>
        <taxon>Trebouxiophyceae</taxon>
        <taxon>Trebouxiophyceae incertae sedis</taxon>
        <taxon>Coccomyxaceae</taxon>
        <taxon>Coccomyxa</taxon>
    </lineage>
</organism>
<proteinExistence type="predicted"/>
<protein>
    <submittedName>
        <fullName evidence="2">G7749 protein</fullName>
    </submittedName>
</protein>
<gene>
    <name evidence="2" type="primary">g7749</name>
    <name evidence="2" type="ORF">VP750_LOCUS6634</name>
</gene>
<feature type="region of interest" description="Disordered" evidence="1">
    <location>
        <begin position="126"/>
        <end position="156"/>
    </location>
</feature>
<name>A0ABP1FYM4_9CHLO</name>
<evidence type="ECO:0000256" key="1">
    <source>
        <dbReference type="SAM" id="MobiDB-lite"/>
    </source>
</evidence>
<sequence>MDTVPQEDVLFEAAFLEESASWSSGGALLEESSTASSSIHLLSLGPDPSPRYELTRTYSTGPDMSGLENLEAAGEPDEAWQRLYQRLGQQSGRSGTLGTAQMLKKGNEDLLQVFIGGPPEAGALQQMASQLGQSKQDSASSKVRGAAAPSTDSLTC</sequence>
<dbReference type="EMBL" id="CAXHTA020000012">
    <property type="protein sequence ID" value="CAL5224975.1"/>
    <property type="molecule type" value="Genomic_DNA"/>
</dbReference>
<evidence type="ECO:0000313" key="3">
    <source>
        <dbReference type="Proteomes" id="UP001497392"/>
    </source>
</evidence>
<comment type="caution">
    <text evidence="2">The sequence shown here is derived from an EMBL/GenBank/DDBJ whole genome shotgun (WGS) entry which is preliminary data.</text>
</comment>
<evidence type="ECO:0000313" key="2">
    <source>
        <dbReference type="EMBL" id="CAL5224975.1"/>
    </source>
</evidence>